<dbReference type="AlphaFoldDB" id="A0A1G4BSR4"/>
<proteinExistence type="predicted"/>
<feature type="signal peptide" evidence="2">
    <location>
        <begin position="1"/>
        <end position="29"/>
    </location>
</feature>
<sequence>MVISLDSLGLLSVRLLASWLAVQIALVGAYPYPAEAEIDSDAFGLSHEALAKRMVGQFPRFSEDYNGRVKKGGYLKELLPLSDIEATLKNSGLKWAPFTTVDYDDWFDNDEEGENEGESNAVNEPDSSPGFGDLLDKAFEDSDYPVNPGNNGLSNFRHEKFFYLRDRVSVGHPSMASYMNVLNPESGAIIFDVNFSPRYEVATNKIGNVPDLEQLSDIVYFQWLDACVARKVHPSHINIIFRSKITYQPSVDLIVKALMNAGYSSVPGWDQRAIFSMDTDQGLAILGSTHGSGPALFLIQHKAILGPKRITEVAVWCGNDGCKLDADPKSVNLNLRFVVTDP</sequence>
<dbReference type="Proteomes" id="UP000176998">
    <property type="component" value="Unassembled WGS sequence"/>
</dbReference>
<evidence type="ECO:0008006" key="5">
    <source>
        <dbReference type="Google" id="ProtNLM"/>
    </source>
</evidence>
<gene>
    <name evidence="3" type="ORF">CORC01_00636</name>
</gene>
<feature type="region of interest" description="Disordered" evidence="1">
    <location>
        <begin position="107"/>
        <end position="129"/>
    </location>
</feature>
<feature type="chain" id="PRO_5009603300" description="WD domain-containing protein" evidence="2">
    <location>
        <begin position="30"/>
        <end position="342"/>
    </location>
</feature>
<accession>A0A1G4BSR4</accession>
<protein>
    <recommendedName>
        <fullName evidence="5">WD domain-containing protein</fullName>
    </recommendedName>
</protein>
<evidence type="ECO:0000256" key="1">
    <source>
        <dbReference type="SAM" id="MobiDB-lite"/>
    </source>
</evidence>
<feature type="compositionally biased region" description="Acidic residues" evidence="1">
    <location>
        <begin position="107"/>
        <end position="117"/>
    </location>
</feature>
<dbReference type="RefSeq" id="XP_022481432.1">
    <property type="nucleotide sequence ID" value="XM_022612293.1"/>
</dbReference>
<dbReference type="GeneID" id="34553803"/>
<dbReference type="EMBL" id="MJBS01000003">
    <property type="protein sequence ID" value="OHF04297.1"/>
    <property type="molecule type" value="Genomic_DNA"/>
</dbReference>
<evidence type="ECO:0000313" key="4">
    <source>
        <dbReference type="Proteomes" id="UP000176998"/>
    </source>
</evidence>
<evidence type="ECO:0000313" key="3">
    <source>
        <dbReference type="EMBL" id="OHF04297.1"/>
    </source>
</evidence>
<reference evidence="3 4" key="1">
    <citation type="submission" date="2016-09" db="EMBL/GenBank/DDBJ databases">
        <authorList>
            <person name="Capua I."/>
            <person name="De Benedictis P."/>
            <person name="Joannis T."/>
            <person name="Lombin L.H."/>
            <person name="Cattoli G."/>
        </authorList>
    </citation>
    <scope>NUCLEOTIDE SEQUENCE [LARGE SCALE GENOMIC DNA]</scope>
    <source>
        <strain evidence="3 4">IMI 309357</strain>
    </source>
</reference>
<organism evidence="3 4">
    <name type="scientific">Colletotrichum orchidophilum</name>
    <dbReference type="NCBI Taxonomy" id="1209926"/>
    <lineage>
        <taxon>Eukaryota</taxon>
        <taxon>Fungi</taxon>
        <taxon>Dikarya</taxon>
        <taxon>Ascomycota</taxon>
        <taxon>Pezizomycotina</taxon>
        <taxon>Sordariomycetes</taxon>
        <taxon>Hypocreomycetidae</taxon>
        <taxon>Glomerellales</taxon>
        <taxon>Glomerellaceae</taxon>
        <taxon>Colletotrichum</taxon>
    </lineage>
</organism>
<keyword evidence="4" id="KW-1185">Reference proteome</keyword>
<evidence type="ECO:0000256" key="2">
    <source>
        <dbReference type="SAM" id="SignalP"/>
    </source>
</evidence>
<keyword evidence="2" id="KW-0732">Signal</keyword>
<comment type="caution">
    <text evidence="3">The sequence shown here is derived from an EMBL/GenBank/DDBJ whole genome shotgun (WGS) entry which is preliminary data.</text>
</comment>
<dbReference type="STRING" id="1209926.A0A1G4BSR4"/>
<name>A0A1G4BSR4_9PEZI</name>
<dbReference type="OrthoDB" id="5337308at2759"/>